<feature type="region of interest" description="Disordered" evidence="1">
    <location>
        <begin position="1"/>
        <end position="35"/>
    </location>
</feature>
<dbReference type="AlphaFoldDB" id="A0A3E0U1Z7"/>
<dbReference type="EMBL" id="QUOT01000001">
    <property type="protein sequence ID" value="REL30593.1"/>
    <property type="molecule type" value="Genomic_DNA"/>
</dbReference>
<comment type="caution">
    <text evidence="2">The sequence shown here is derived from an EMBL/GenBank/DDBJ whole genome shotgun (WGS) entry which is preliminary data.</text>
</comment>
<proteinExistence type="predicted"/>
<sequence length="64" mass="7637">MGEIKMTYRDSKQAQHKADLPDYEKDLASNEQSIKESKVRKRIDELLEEKRLKQLLDNSDDWEV</sequence>
<accession>A0A3E0U1Z7</accession>
<evidence type="ECO:0000313" key="3">
    <source>
        <dbReference type="Proteomes" id="UP000256899"/>
    </source>
</evidence>
<keyword evidence="3" id="KW-1185">Reference proteome</keyword>
<dbReference type="InterPro" id="IPR058059">
    <property type="entry name" value="PA3496-like"/>
</dbReference>
<organism evidence="2 3">
    <name type="scientific">Thalassotalea euphylliae</name>
    <dbReference type="NCBI Taxonomy" id="1655234"/>
    <lineage>
        <taxon>Bacteria</taxon>
        <taxon>Pseudomonadati</taxon>
        <taxon>Pseudomonadota</taxon>
        <taxon>Gammaproteobacteria</taxon>
        <taxon>Alteromonadales</taxon>
        <taxon>Colwelliaceae</taxon>
        <taxon>Thalassotalea</taxon>
    </lineage>
</organism>
<gene>
    <name evidence="2" type="ORF">DXX94_07645</name>
</gene>
<dbReference type="NCBIfam" id="NF046101">
    <property type="entry name" value="PA3496_fam"/>
    <property type="match status" value="1"/>
</dbReference>
<protein>
    <submittedName>
        <fullName evidence="2">Uncharacterized protein</fullName>
    </submittedName>
</protein>
<dbReference type="Proteomes" id="UP000256899">
    <property type="component" value="Unassembled WGS sequence"/>
</dbReference>
<evidence type="ECO:0000256" key="1">
    <source>
        <dbReference type="SAM" id="MobiDB-lite"/>
    </source>
</evidence>
<evidence type="ECO:0000313" key="2">
    <source>
        <dbReference type="EMBL" id="REL30593.1"/>
    </source>
</evidence>
<reference evidence="3" key="1">
    <citation type="submission" date="2018-08" db="EMBL/GenBank/DDBJ databases">
        <title>Thalassotalea euphylliae genome.</title>
        <authorList>
            <person name="Summers S."/>
            <person name="Rice S.A."/>
            <person name="Freckelton M.L."/>
            <person name="Nedved B.T."/>
            <person name="Hadfield M.G."/>
        </authorList>
    </citation>
    <scope>NUCLEOTIDE SEQUENCE [LARGE SCALE GENOMIC DNA]</scope>
    <source>
        <strain evidence="3">H3</strain>
    </source>
</reference>
<name>A0A3E0U1Z7_9GAMM</name>